<dbReference type="RefSeq" id="WP_136532908.1">
    <property type="nucleotide sequence ID" value="NZ_STGY01000007.1"/>
</dbReference>
<accession>A0A4S8QEK9</accession>
<evidence type="ECO:0000313" key="2">
    <source>
        <dbReference type="EMBL" id="THV43067.1"/>
    </source>
</evidence>
<feature type="compositionally biased region" description="Basic and acidic residues" evidence="1">
    <location>
        <begin position="180"/>
        <end position="190"/>
    </location>
</feature>
<reference evidence="3" key="1">
    <citation type="submission" date="2019-04" db="EMBL/GenBank/DDBJ databases">
        <title>Nocardioides xinjiangensis sp. nov.</title>
        <authorList>
            <person name="Liu S."/>
        </authorList>
    </citation>
    <scope>NUCLEOTIDE SEQUENCE [LARGE SCALE GENOMIC DNA]</scope>
    <source>
        <strain evidence="3">18</strain>
    </source>
</reference>
<evidence type="ECO:0000256" key="1">
    <source>
        <dbReference type="SAM" id="MobiDB-lite"/>
    </source>
</evidence>
<comment type="caution">
    <text evidence="2">The sequence shown here is derived from an EMBL/GenBank/DDBJ whole genome shotgun (WGS) entry which is preliminary data.</text>
</comment>
<keyword evidence="3" id="KW-1185">Reference proteome</keyword>
<proteinExistence type="predicted"/>
<evidence type="ECO:0000313" key="3">
    <source>
        <dbReference type="Proteomes" id="UP000308760"/>
    </source>
</evidence>
<dbReference type="Proteomes" id="UP000308760">
    <property type="component" value="Unassembled WGS sequence"/>
</dbReference>
<reference evidence="2 3" key="2">
    <citation type="submission" date="2019-05" db="EMBL/GenBank/DDBJ databases">
        <title>Glycomyces buryatensis sp. nov.</title>
        <authorList>
            <person name="Nikitina E."/>
        </authorList>
    </citation>
    <scope>NUCLEOTIDE SEQUENCE [LARGE SCALE GENOMIC DNA]</scope>
    <source>
        <strain evidence="2 3">18</strain>
    </source>
</reference>
<sequence length="190" mass="21304">MRRIALGAINSSQEVVFVGWFRRGPLTPEEIAERDAKARRRRERAEKKVKDAEARERWNRLRESRLEKAAGISNVELVCHQDTWRFVVAKSSVRDRWRTPSDDCVSDEGNDMLRVRLSGPQLVLVLFSMAEAAGYGGSFGTAPFVGDRVIARRVYDLAAFVVDSIDPDAPAGKPVPPIVVDDRVADSPER</sequence>
<dbReference type="AlphaFoldDB" id="A0A4S8QEK9"/>
<organism evidence="2 3">
    <name type="scientific">Glycomyces buryatensis</name>
    <dbReference type="NCBI Taxonomy" id="2570927"/>
    <lineage>
        <taxon>Bacteria</taxon>
        <taxon>Bacillati</taxon>
        <taxon>Actinomycetota</taxon>
        <taxon>Actinomycetes</taxon>
        <taxon>Glycomycetales</taxon>
        <taxon>Glycomycetaceae</taxon>
        <taxon>Glycomyces</taxon>
    </lineage>
</organism>
<protein>
    <submittedName>
        <fullName evidence="2">Uncharacterized protein</fullName>
    </submittedName>
</protein>
<gene>
    <name evidence="2" type="ORF">FAB82_02185</name>
</gene>
<feature type="region of interest" description="Disordered" evidence="1">
    <location>
        <begin position="167"/>
        <end position="190"/>
    </location>
</feature>
<dbReference type="EMBL" id="STGY01000007">
    <property type="protein sequence ID" value="THV43067.1"/>
    <property type="molecule type" value="Genomic_DNA"/>
</dbReference>
<name>A0A4S8QEK9_9ACTN</name>
<dbReference type="OrthoDB" id="4082200at2"/>